<evidence type="ECO:0000313" key="3">
    <source>
        <dbReference type="Proteomes" id="UP001610335"/>
    </source>
</evidence>
<feature type="region of interest" description="Disordered" evidence="1">
    <location>
        <begin position="406"/>
        <end position="443"/>
    </location>
</feature>
<name>A0ABR4IGI6_9EURO</name>
<keyword evidence="3" id="KW-1185">Reference proteome</keyword>
<proteinExistence type="predicted"/>
<feature type="region of interest" description="Disordered" evidence="1">
    <location>
        <begin position="602"/>
        <end position="692"/>
    </location>
</feature>
<dbReference type="CDD" id="cd02537">
    <property type="entry name" value="GT8_Glycogenin"/>
    <property type="match status" value="1"/>
</dbReference>
<feature type="region of interest" description="Disordered" evidence="1">
    <location>
        <begin position="331"/>
        <end position="362"/>
    </location>
</feature>
<sequence>MVVQDAVYCTLLLSDNYLPGAMVLAHSLRDNGSQAKLVALYTPDTLQPATINELQTVYDKLIPVYRMTNHTPANLWLMERPDLIATFTKIELWRQTQFKRIVYIDSDVVSIRAPDELLDLDVDFAAAPDVGWPDCFNSGVMVLRPNMQDYFALKALAERGISFDGADQGLLNMHFRDWHRLSFTYNCTPSANYQYIPAYKHFESTIRLIHFIGSQKPWNMPRQVAPFDSPYNQLLARWWTIYDRHYRPAVTEQLQPSSQLTTLQDWHTDEPVFDVVQPLSESVPRQYSEQASFVPGSESQRHQQEPQPAFPSEPQPEYHARGEFIHETAQASYPTESTSTSFPAEQPPHHAHTEHHSERPVPEPVISVVPLYVRGEEHVRAYIPQQTHQEHISHFVHPSIIQESTVPSELVHQPEPSQVHVPQPQAPMVETQRPPSPPQSQPKEHTIFEAPQAEWDASREPPPLDSKPEGFALETKTYTMSEDHQLFQPPTCYPEAPKNMYYQVPDTKPQPQKLTQLFPWEMTAPKPTRVFADNEHERKLHHPTSPPSPVSTKEESRASLSSHPTSWTSEVPSPSESWDTYSRSNAWDEVPEIQQYIHTIQQARKGRVQVQVLSGGPNNNQPTPPPPPQQQQPSLRDINPSSIRITDFPSALERPSLPVTPAPIHRLPATGSPDDYNTTQLPAAEGVPNQEDWNPLARLEALQRRQSDVLDNPDSSLLERLTRGFEGQGGRGFGAD</sequence>
<dbReference type="InterPro" id="IPR050587">
    <property type="entry name" value="GNT1/Glycosyltrans_8"/>
</dbReference>
<organism evidence="2 3">
    <name type="scientific">Aspergillus cavernicola</name>
    <dbReference type="NCBI Taxonomy" id="176166"/>
    <lineage>
        <taxon>Eukaryota</taxon>
        <taxon>Fungi</taxon>
        <taxon>Dikarya</taxon>
        <taxon>Ascomycota</taxon>
        <taxon>Pezizomycotina</taxon>
        <taxon>Eurotiomycetes</taxon>
        <taxon>Eurotiomycetidae</taxon>
        <taxon>Eurotiales</taxon>
        <taxon>Aspergillaceae</taxon>
        <taxon>Aspergillus</taxon>
        <taxon>Aspergillus subgen. Nidulantes</taxon>
    </lineage>
</organism>
<dbReference type="EMBL" id="JBFXLS010000028">
    <property type="protein sequence ID" value="KAL2826855.1"/>
    <property type="molecule type" value="Genomic_DNA"/>
</dbReference>
<keyword evidence="2" id="KW-0808">Transferase</keyword>
<evidence type="ECO:0000313" key="2">
    <source>
        <dbReference type="EMBL" id="KAL2826855.1"/>
    </source>
</evidence>
<dbReference type="GO" id="GO:0016740">
    <property type="term" value="F:transferase activity"/>
    <property type="evidence" value="ECO:0007669"/>
    <property type="project" value="UniProtKB-KW"/>
</dbReference>
<feature type="region of interest" description="Disordered" evidence="1">
    <location>
        <begin position="525"/>
        <end position="583"/>
    </location>
</feature>
<reference evidence="2 3" key="1">
    <citation type="submission" date="2024-07" db="EMBL/GenBank/DDBJ databases">
        <title>Section-level genome sequencing and comparative genomics of Aspergillus sections Usti and Cavernicolus.</title>
        <authorList>
            <consortium name="Lawrence Berkeley National Laboratory"/>
            <person name="Nybo J.L."/>
            <person name="Vesth T.C."/>
            <person name="Theobald S."/>
            <person name="Frisvad J.C."/>
            <person name="Larsen T.O."/>
            <person name="Kjaerboelling I."/>
            <person name="Rothschild-Mancinelli K."/>
            <person name="Lyhne E.K."/>
            <person name="Kogle M.E."/>
            <person name="Barry K."/>
            <person name="Clum A."/>
            <person name="Na H."/>
            <person name="Ledsgaard L."/>
            <person name="Lin J."/>
            <person name="Lipzen A."/>
            <person name="Kuo A."/>
            <person name="Riley R."/>
            <person name="Mondo S."/>
            <person name="LaButti K."/>
            <person name="Haridas S."/>
            <person name="Pangalinan J."/>
            <person name="Salamov A.A."/>
            <person name="Simmons B.A."/>
            <person name="Magnuson J.K."/>
            <person name="Chen J."/>
            <person name="Drula E."/>
            <person name="Henrissat B."/>
            <person name="Wiebenga A."/>
            <person name="Lubbers R.J."/>
            <person name="Gomes A.C."/>
            <person name="Makela M.R."/>
            <person name="Stajich J."/>
            <person name="Grigoriev I.V."/>
            <person name="Mortensen U.H."/>
            <person name="De vries R.P."/>
            <person name="Baker S.E."/>
            <person name="Andersen M.R."/>
        </authorList>
    </citation>
    <scope>NUCLEOTIDE SEQUENCE [LARGE SCALE GENOMIC DNA]</scope>
    <source>
        <strain evidence="2 3">CBS 600.67</strain>
    </source>
</reference>
<gene>
    <name evidence="2" type="ORF">BDW59DRAFT_160740</name>
</gene>
<dbReference type="PANTHER" id="PTHR11183">
    <property type="entry name" value="GLYCOGENIN SUBFAMILY MEMBER"/>
    <property type="match status" value="1"/>
</dbReference>
<comment type="caution">
    <text evidence="2">The sequence shown here is derived from an EMBL/GenBank/DDBJ whole genome shotgun (WGS) entry which is preliminary data.</text>
</comment>
<feature type="compositionally biased region" description="Polar residues" evidence="1">
    <location>
        <begin position="331"/>
        <end position="343"/>
    </location>
</feature>
<feature type="region of interest" description="Disordered" evidence="1">
    <location>
        <begin position="286"/>
        <end position="317"/>
    </location>
</feature>
<dbReference type="Proteomes" id="UP001610335">
    <property type="component" value="Unassembled WGS sequence"/>
</dbReference>
<protein>
    <submittedName>
        <fullName evidence="2">Nucleotide-diphospho-sugar transferase</fullName>
    </submittedName>
</protein>
<accession>A0ABR4IGI6</accession>
<feature type="compositionally biased region" description="Polar residues" evidence="1">
    <location>
        <begin position="558"/>
        <end position="583"/>
    </location>
</feature>
<evidence type="ECO:0000256" key="1">
    <source>
        <dbReference type="SAM" id="MobiDB-lite"/>
    </source>
</evidence>
<dbReference type="Pfam" id="PF01501">
    <property type="entry name" value="Glyco_transf_8"/>
    <property type="match status" value="1"/>
</dbReference>
<dbReference type="Gene3D" id="3.90.550.10">
    <property type="entry name" value="Spore Coat Polysaccharide Biosynthesis Protein SpsA, Chain A"/>
    <property type="match status" value="1"/>
</dbReference>
<dbReference type="InterPro" id="IPR029044">
    <property type="entry name" value="Nucleotide-diphossugar_trans"/>
</dbReference>
<dbReference type="InterPro" id="IPR002495">
    <property type="entry name" value="Glyco_trans_8"/>
</dbReference>
<dbReference type="SUPFAM" id="SSF53448">
    <property type="entry name" value="Nucleotide-diphospho-sugar transferases"/>
    <property type="match status" value="1"/>
</dbReference>